<comment type="similarity">
    <text evidence="1">Belongs to the HIBADH-related family.</text>
</comment>
<dbReference type="InterPro" id="IPR006115">
    <property type="entry name" value="6PGDH_NADP-bd"/>
</dbReference>
<evidence type="ECO:0000256" key="3">
    <source>
        <dbReference type="SAM" id="MobiDB-lite"/>
    </source>
</evidence>
<dbReference type="InterPro" id="IPR036291">
    <property type="entry name" value="NAD(P)-bd_dom_sf"/>
</dbReference>
<evidence type="ECO:0000313" key="6">
    <source>
        <dbReference type="EMBL" id="QNP66737.1"/>
    </source>
</evidence>
<evidence type="ECO:0000259" key="5">
    <source>
        <dbReference type="Pfam" id="PF21761"/>
    </source>
</evidence>
<dbReference type="Pfam" id="PF21761">
    <property type="entry name" value="RedAm-like_C"/>
    <property type="match status" value="1"/>
</dbReference>
<dbReference type="PANTHER" id="PTHR43580">
    <property type="entry name" value="OXIDOREDUCTASE GLYR1-RELATED"/>
    <property type="match status" value="1"/>
</dbReference>
<dbReference type="PIRSF" id="PIRSF000103">
    <property type="entry name" value="HIBADH"/>
    <property type="match status" value="1"/>
</dbReference>
<feature type="domain" description="6-phosphogluconate dehydrogenase NADP-binding" evidence="4">
    <location>
        <begin position="32"/>
        <end position="180"/>
    </location>
</feature>
<dbReference type="Pfam" id="PF03446">
    <property type="entry name" value="NAD_binding_2"/>
    <property type="match status" value="1"/>
</dbReference>
<reference evidence="6 7" key="1">
    <citation type="submission" date="2020-08" db="EMBL/GenBank/DDBJ databases">
        <title>A novel species.</title>
        <authorList>
            <person name="Gao J."/>
        </authorList>
    </citation>
    <scope>NUCLEOTIDE SEQUENCE [LARGE SCALE GENOMIC DNA]</scope>
    <source>
        <strain evidence="6 7">CRPJ-33</strain>
    </source>
</reference>
<dbReference type="Gene3D" id="1.10.1040.10">
    <property type="entry name" value="N-(1-d-carboxylethyl)-l-norvaline Dehydrogenase, domain 2"/>
    <property type="match status" value="1"/>
</dbReference>
<sequence length="314" mass="31461">MSTGKGAGTTTGTTTGTSTGTRAGKAAGEGPVTVLGLGAMGGALAGALVDAGYATTVWNRSPGKADGLVARGAHGAATAEEAVRSGGPVVVCLLDHASVHEVLDPLAGDLAGRPVVNVTTTSPAQSRELAAWAAAHGVAYLDGGVMAVPAMIGHPGASVLYSGSPAVFEEHRALLERWGDASWFGEDAGLASLYDLALLAGMYVMFAGFLHGAAMVAPAGVTAAEFARRAAPWLTAMTAGFAGFAEVVDGGDYTVPGQQSLEFSDLGDILAAGAEQGVADDAVAMVQRLIGRQIDAGHGKEGFARIFESIRNPA</sequence>
<keyword evidence="7" id="KW-1185">Reference proteome</keyword>
<dbReference type="GO" id="GO:0031491">
    <property type="term" value="F:nucleosome binding"/>
    <property type="evidence" value="ECO:0007669"/>
    <property type="project" value="TreeGrafter"/>
</dbReference>
<evidence type="ECO:0000256" key="2">
    <source>
        <dbReference type="ARBA" id="ARBA00023002"/>
    </source>
</evidence>
<dbReference type="GO" id="GO:0050661">
    <property type="term" value="F:NADP binding"/>
    <property type="evidence" value="ECO:0007669"/>
    <property type="project" value="InterPro"/>
</dbReference>
<organism evidence="6 7">
    <name type="scientific">Streptomyces genisteinicus</name>
    <dbReference type="NCBI Taxonomy" id="2768068"/>
    <lineage>
        <taxon>Bacteria</taxon>
        <taxon>Bacillati</taxon>
        <taxon>Actinomycetota</taxon>
        <taxon>Actinomycetes</taxon>
        <taxon>Kitasatosporales</taxon>
        <taxon>Streptomycetaceae</taxon>
        <taxon>Streptomyces</taxon>
    </lineage>
</organism>
<dbReference type="SUPFAM" id="SSF51735">
    <property type="entry name" value="NAD(P)-binding Rossmann-fold domains"/>
    <property type="match status" value="1"/>
</dbReference>
<dbReference type="GO" id="GO:0016491">
    <property type="term" value="F:oxidoreductase activity"/>
    <property type="evidence" value="ECO:0007669"/>
    <property type="project" value="UniProtKB-KW"/>
</dbReference>
<dbReference type="InterPro" id="IPR051265">
    <property type="entry name" value="HIBADH-related_NP60_sf"/>
</dbReference>
<protein>
    <submittedName>
        <fullName evidence="6">NAD(P)-dependent oxidoreductase</fullName>
    </submittedName>
</protein>
<accession>A0A7H0I1S1</accession>
<evidence type="ECO:0000256" key="1">
    <source>
        <dbReference type="ARBA" id="ARBA00009080"/>
    </source>
</evidence>
<evidence type="ECO:0000259" key="4">
    <source>
        <dbReference type="Pfam" id="PF03446"/>
    </source>
</evidence>
<dbReference type="GO" id="GO:0000785">
    <property type="term" value="C:chromatin"/>
    <property type="evidence" value="ECO:0007669"/>
    <property type="project" value="TreeGrafter"/>
</dbReference>
<keyword evidence="2" id="KW-0560">Oxidoreductase</keyword>
<dbReference type="InterPro" id="IPR048666">
    <property type="entry name" value="RedAm-like_C"/>
</dbReference>
<dbReference type="AlphaFoldDB" id="A0A7H0I1S1"/>
<name>A0A7H0I1S1_9ACTN</name>
<dbReference type="KEGG" id="sgj:IAG43_29985"/>
<dbReference type="PANTHER" id="PTHR43580:SF2">
    <property type="entry name" value="CYTOKINE-LIKE NUCLEAR FACTOR N-PAC"/>
    <property type="match status" value="1"/>
</dbReference>
<dbReference type="InterPro" id="IPR013328">
    <property type="entry name" value="6PGD_dom2"/>
</dbReference>
<proteinExistence type="inferred from homology"/>
<dbReference type="InterPro" id="IPR015815">
    <property type="entry name" value="HIBADH-related"/>
</dbReference>
<dbReference type="GO" id="GO:0140673">
    <property type="term" value="P:transcription elongation-coupled chromatin remodeling"/>
    <property type="evidence" value="ECO:0007669"/>
    <property type="project" value="TreeGrafter"/>
</dbReference>
<dbReference type="Proteomes" id="UP000516230">
    <property type="component" value="Chromosome"/>
</dbReference>
<feature type="domain" description="NADPH-dependent reductive aminase-like C-terminal" evidence="5">
    <location>
        <begin position="187"/>
        <end position="311"/>
    </location>
</feature>
<gene>
    <name evidence="6" type="ORF">IAG43_29985</name>
</gene>
<evidence type="ECO:0000313" key="7">
    <source>
        <dbReference type="Proteomes" id="UP000516230"/>
    </source>
</evidence>
<dbReference type="Gene3D" id="3.40.50.720">
    <property type="entry name" value="NAD(P)-binding Rossmann-like Domain"/>
    <property type="match status" value="1"/>
</dbReference>
<dbReference type="EMBL" id="CP060825">
    <property type="protein sequence ID" value="QNP66737.1"/>
    <property type="molecule type" value="Genomic_DNA"/>
</dbReference>
<feature type="region of interest" description="Disordered" evidence="3">
    <location>
        <begin position="1"/>
        <end position="28"/>
    </location>
</feature>
<feature type="compositionally biased region" description="Low complexity" evidence="3">
    <location>
        <begin position="10"/>
        <end position="28"/>
    </location>
</feature>
<dbReference type="GO" id="GO:0003677">
    <property type="term" value="F:DNA binding"/>
    <property type="evidence" value="ECO:0007669"/>
    <property type="project" value="TreeGrafter"/>
</dbReference>